<dbReference type="GO" id="GO:0015174">
    <property type="term" value="F:basic amino acid transmembrane transporter activity"/>
    <property type="evidence" value="ECO:0007669"/>
    <property type="project" value="TreeGrafter"/>
</dbReference>
<evidence type="ECO:0000313" key="9">
    <source>
        <dbReference type="Proteomes" id="UP000469558"/>
    </source>
</evidence>
<feature type="transmembrane region" description="Helical" evidence="6">
    <location>
        <begin position="58"/>
        <end position="76"/>
    </location>
</feature>
<feature type="transmembrane region" description="Helical" evidence="6">
    <location>
        <begin position="257"/>
        <end position="276"/>
    </location>
</feature>
<gene>
    <name evidence="8" type="primary">tcpA_4</name>
    <name evidence="8" type="ORF">LSUE1_G008141</name>
</gene>
<proteinExistence type="predicted"/>
<feature type="transmembrane region" description="Helical" evidence="6">
    <location>
        <begin position="96"/>
        <end position="115"/>
    </location>
</feature>
<feature type="transmembrane region" description="Helical" evidence="6">
    <location>
        <begin position="282"/>
        <end position="303"/>
    </location>
</feature>
<evidence type="ECO:0000256" key="1">
    <source>
        <dbReference type="ARBA" id="ARBA00004141"/>
    </source>
</evidence>
<evidence type="ECO:0000256" key="4">
    <source>
        <dbReference type="ARBA" id="ARBA00023136"/>
    </source>
</evidence>
<dbReference type="Gene3D" id="1.20.1250.20">
    <property type="entry name" value="MFS general substrate transporter like domains"/>
    <property type="match status" value="2"/>
</dbReference>
<dbReference type="SUPFAM" id="SSF103473">
    <property type="entry name" value="MFS general substrate transporter"/>
    <property type="match status" value="1"/>
</dbReference>
<feature type="non-terminal residue" evidence="8">
    <location>
        <position position="1"/>
    </location>
</feature>
<dbReference type="PANTHER" id="PTHR23501">
    <property type="entry name" value="MAJOR FACILITATOR SUPERFAMILY"/>
    <property type="match status" value="1"/>
</dbReference>
<comment type="caution">
    <text evidence="8">The sequence shown here is derived from an EMBL/GenBank/DDBJ whole genome shotgun (WGS) entry which is preliminary data.</text>
</comment>
<keyword evidence="9" id="KW-1185">Reference proteome</keyword>
<evidence type="ECO:0000256" key="3">
    <source>
        <dbReference type="ARBA" id="ARBA00022989"/>
    </source>
</evidence>
<evidence type="ECO:0000256" key="5">
    <source>
        <dbReference type="SAM" id="MobiDB-lite"/>
    </source>
</evidence>
<organism evidence="8 9">
    <name type="scientific">Lachnellula suecica</name>
    <dbReference type="NCBI Taxonomy" id="602035"/>
    <lineage>
        <taxon>Eukaryota</taxon>
        <taxon>Fungi</taxon>
        <taxon>Dikarya</taxon>
        <taxon>Ascomycota</taxon>
        <taxon>Pezizomycotina</taxon>
        <taxon>Leotiomycetes</taxon>
        <taxon>Helotiales</taxon>
        <taxon>Lachnaceae</taxon>
        <taxon>Lachnellula</taxon>
    </lineage>
</organism>
<dbReference type="InterPro" id="IPR011701">
    <property type="entry name" value="MFS"/>
</dbReference>
<feature type="domain" description="Major facilitator superfamily (MFS) profile" evidence="7">
    <location>
        <begin position="61"/>
        <end position="539"/>
    </location>
</feature>
<feature type="transmembrane region" description="Helical" evidence="6">
    <location>
        <begin position="324"/>
        <end position="346"/>
    </location>
</feature>
<protein>
    <submittedName>
        <fullName evidence="8">MFS thioclapurine efflux transporter tcpA</fullName>
    </submittedName>
</protein>
<feature type="transmembrane region" description="Helical" evidence="6">
    <location>
        <begin position="383"/>
        <end position="402"/>
    </location>
</feature>
<feature type="compositionally biased region" description="Basic and acidic residues" evidence="5">
    <location>
        <begin position="37"/>
        <end position="48"/>
    </location>
</feature>
<dbReference type="InterPro" id="IPR020846">
    <property type="entry name" value="MFS_dom"/>
</dbReference>
<sequence>MAVTARNRKPAEETPLLRDEPREEGGDDGSEETLAGRGDEEGLLDPDRANQQIGRGRGFLVILSLLGLIFLQASNMSGITTTQSRIAEDLDAFSEASWFTSTYLIAMSSCSPLAARLAQTFSPRNCIFVASLLFALGGLVTSQAQDLTTFLVGRAISGTGGAGIMTISFILVLELSGKKRRGLYIGLVNTGFTTGVSLGAVIAGALLDVRGWRFLFWIQTPLAVIAGTGIFFSIPKSFTSGQKDVGDQSIAAKLAKIDYLGAATLTTCLVLFLFGLSFPKVLWIPIVISAVLLVAFVLIELYVVSDPIIPITVLKSRGALLSCVAQLGIMATRWMVLFYTPAYAIAVRGWSPASAGSILIPTNLGFAIGGILAGWLHIKRAGSFWLSSIICFSLFGCTLALLSQISTPETPAPLYLLSVFANGLCIGAALNYTLAHLLHLTPPSTHFISTSLLTTFRGFAGSFGSAIGGGLFVRVLKAKLEEGFEEHGGLKGREELVRKLLGSPALAKSLQGSERAVAVSGYVEALRALFVAGVGLAAI</sequence>
<feature type="transmembrane region" description="Helical" evidence="6">
    <location>
        <begin position="212"/>
        <end position="234"/>
    </location>
</feature>
<accession>A0A8T9BZQ4</accession>
<feature type="transmembrane region" description="Helical" evidence="6">
    <location>
        <begin position="151"/>
        <end position="172"/>
    </location>
</feature>
<name>A0A8T9BZQ4_9HELO</name>
<dbReference type="Pfam" id="PF07690">
    <property type="entry name" value="MFS_1"/>
    <property type="match status" value="1"/>
</dbReference>
<keyword evidence="4 6" id="KW-0472">Membrane</keyword>
<feature type="region of interest" description="Disordered" evidence="5">
    <location>
        <begin position="1"/>
        <end position="48"/>
    </location>
</feature>
<feature type="transmembrane region" description="Helical" evidence="6">
    <location>
        <begin position="414"/>
        <end position="434"/>
    </location>
</feature>
<feature type="transmembrane region" description="Helical" evidence="6">
    <location>
        <begin position="127"/>
        <end position="145"/>
    </location>
</feature>
<keyword evidence="2 6" id="KW-0812">Transmembrane</keyword>
<evidence type="ECO:0000259" key="7">
    <source>
        <dbReference type="PROSITE" id="PS50850"/>
    </source>
</evidence>
<evidence type="ECO:0000256" key="6">
    <source>
        <dbReference type="SAM" id="Phobius"/>
    </source>
</evidence>
<evidence type="ECO:0000256" key="2">
    <source>
        <dbReference type="ARBA" id="ARBA00022692"/>
    </source>
</evidence>
<keyword evidence="3 6" id="KW-1133">Transmembrane helix</keyword>
<dbReference type="InterPro" id="IPR036259">
    <property type="entry name" value="MFS_trans_sf"/>
</dbReference>
<feature type="transmembrane region" description="Helical" evidence="6">
    <location>
        <begin position="358"/>
        <end position="376"/>
    </location>
</feature>
<dbReference type="PANTHER" id="PTHR23501:SF6">
    <property type="entry name" value="MULTIDRUG TRANSPORTER, PUTATIVE (AFU_ORTHOLOGUE AFUA_3G14560)-RELATED"/>
    <property type="match status" value="1"/>
</dbReference>
<comment type="subcellular location">
    <subcellularLocation>
        <location evidence="1">Membrane</location>
        <topology evidence="1">Multi-pass membrane protein</topology>
    </subcellularLocation>
</comment>
<dbReference type="AlphaFoldDB" id="A0A8T9BZQ4"/>
<feature type="transmembrane region" description="Helical" evidence="6">
    <location>
        <begin position="184"/>
        <end position="206"/>
    </location>
</feature>
<feature type="compositionally biased region" description="Basic and acidic residues" evidence="5">
    <location>
        <begin position="9"/>
        <end position="24"/>
    </location>
</feature>
<dbReference type="Proteomes" id="UP000469558">
    <property type="component" value="Unassembled WGS sequence"/>
</dbReference>
<dbReference type="PROSITE" id="PS50850">
    <property type="entry name" value="MFS"/>
    <property type="match status" value="1"/>
</dbReference>
<reference evidence="8 9" key="1">
    <citation type="submission" date="2018-05" db="EMBL/GenBank/DDBJ databases">
        <title>Genome sequencing and assembly of the regulated plant pathogen Lachnellula willkommii and related sister species for the development of diagnostic species identification markers.</title>
        <authorList>
            <person name="Giroux E."/>
            <person name="Bilodeau G."/>
        </authorList>
    </citation>
    <scope>NUCLEOTIDE SEQUENCE [LARGE SCALE GENOMIC DNA]</scope>
    <source>
        <strain evidence="8 9">CBS 268.59</strain>
    </source>
</reference>
<evidence type="ECO:0000313" key="8">
    <source>
        <dbReference type="EMBL" id="TVY73222.1"/>
    </source>
</evidence>
<dbReference type="GO" id="GO:0000329">
    <property type="term" value="C:fungal-type vacuole membrane"/>
    <property type="evidence" value="ECO:0007669"/>
    <property type="project" value="TreeGrafter"/>
</dbReference>
<dbReference type="OrthoDB" id="4160219at2759"/>
<dbReference type="EMBL" id="QGMK01001148">
    <property type="protein sequence ID" value="TVY73222.1"/>
    <property type="molecule type" value="Genomic_DNA"/>
</dbReference>